<dbReference type="EMBL" id="FXTH01000004">
    <property type="protein sequence ID" value="SMO50674.1"/>
    <property type="molecule type" value="Genomic_DNA"/>
</dbReference>
<sequence>MTKEQDMEAVYFDHAATTPLDERVLEAMKPYFIEHYGNANSAHQRGNKTKVAVEEARETIAELIGAEPAEIIFTSGGTESDNAALKGVVGATGKTEIVTSPLEHHAVLHTAEALKRSGVQPVYVEPDKRGVITPKKVAEAITDDTALVSLMHVNNEIGIINPLQEIAEVCKAHQVPLHSDTVQSIGKLPVDVDDLGIDLLSMSGHKIYGPKGIGVLYVRHATPWLPSMHGGSQERRRRGGTLNVPGIVGLARALELCIDSMEEHTTHFKKLRQRLIEDLDEKFGDCYRINGSPEQGVPHIVNLAFTGSQGGLDGEMLLLNLDVEGICVSNGSACTSGAVEPSHVLDGIGLDTETANSSIRISMGKDNTVEDIDYLVDQLDVVVRRMTKTTHASP</sequence>
<keyword evidence="5" id="KW-0808">Transferase</keyword>
<evidence type="ECO:0000256" key="1">
    <source>
        <dbReference type="ARBA" id="ARBA00001933"/>
    </source>
</evidence>
<dbReference type="InterPro" id="IPR000192">
    <property type="entry name" value="Aminotrans_V_dom"/>
</dbReference>
<evidence type="ECO:0000256" key="5">
    <source>
        <dbReference type="ARBA" id="ARBA00022679"/>
    </source>
</evidence>
<organism evidence="13 14">
    <name type="scientific">Fodinibius sediminis</name>
    <dbReference type="NCBI Taxonomy" id="1214077"/>
    <lineage>
        <taxon>Bacteria</taxon>
        <taxon>Pseudomonadati</taxon>
        <taxon>Balneolota</taxon>
        <taxon>Balneolia</taxon>
        <taxon>Balneolales</taxon>
        <taxon>Balneolaceae</taxon>
        <taxon>Fodinibius</taxon>
    </lineage>
</organism>
<dbReference type="Gene3D" id="3.90.1150.10">
    <property type="entry name" value="Aspartate Aminotransferase, domain 1"/>
    <property type="match status" value="1"/>
</dbReference>
<dbReference type="PANTHER" id="PTHR11601:SF34">
    <property type="entry name" value="CYSTEINE DESULFURASE"/>
    <property type="match status" value="1"/>
</dbReference>
<dbReference type="Proteomes" id="UP000317593">
    <property type="component" value="Unassembled WGS sequence"/>
</dbReference>
<evidence type="ECO:0000256" key="8">
    <source>
        <dbReference type="ARBA" id="ARBA00023004"/>
    </source>
</evidence>
<evidence type="ECO:0000256" key="2">
    <source>
        <dbReference type="ARBA" id="ARBA00003120"/>
    </source>
</evidence>
<dbReference type="GO" id="GO:0031071">
    <property type="term" value="F:cysteine desulfurase activity"/>
    <property type="evidence" value="ECO:0007669"/>
    <property type="project" value="UniProtKB-EC"/>
</dbReference>
<keyword evidence="7" id="KW-0663">Pyridoxal phosphate</keyword>
<dbReference type="InterPro" id="IPR020578">
    <property type="entry name" value="Aminotrans_V_PyrdxlP_BS"/>
</dbReference>
<accession>A0A521BTZ9</accession>
<evidence type="ECO:0000313" key="14">
    <source>
        <dbReference type="Proteomes" id="UP000317593"/>
    </source>
</evidence>
<dbReference type="PROSITE" id="PS00595">
    <property type="entry name" value="AA_TRANSFER_CLASS_5"/>
    <property type="match status" value="1"/>
</dbReference>
<evidence type="ECO:0000256" key="6">
    <source>
        <dbReference type="ARBA" id="ARBA00022723"/>
    </source>
</evidence>
<dbReference type="SUPFAM" id="SSF53383">
    <property type="entry name" value="PLP-dependent transferases"/>
    <property type="match status" value="1"/>
</dbReference>
<comment type="function">
    <text evidence="2">Catalyzes the removal of elemental sulfur atoms from cysteine to produce alanine. Seems to participate in the biosynthesis of the nitrogenase metalloclusters by providing the inorganic sulfur required for the Fe-S core formation.</text>
</comment>
<name>A0A521BTZ9_9BACT</name>
<keyword evidence="8" id="KW-0408">Iron</keyword>
<evidence type="ECO:0000313" key="13">
    <source>
        <dbReference type="EMBL" id="SMO50674.1"/>
    </source>
</evidence>
<dbReference type="EC" id="2.8.1.7" evidence="4"/>
<dbReference type="Gene3D" id="1.10.260.50">
    <property type="match status" value="1"/>
</dbReference>
<evidence type="ECO:0000256" key="9">
    <source>
        <dbReference type="ARBA" id="ARBA00023014"/>
    </source>
</evidence>
<evidence type="ECO:0000256" key="10">
    <source>
        <dbReference type="ARBA" id="ARBA00050776"/>
    </source>
</evidence>
<comment type="similarity">
    <text evidence="3">Belongs to the class-V pyridoxal-phosphate-dependent aminotransferase family. NifS/IscS subfamily.</text>
</comment>
<dbReference type="RefSeq" id="WP_246068284.1">
    <property type="nucleotide sequence ID" value="NZ_FXTH01000004.1"/>
</dbReference>
<dbReference type="Pfam" id="PF00266">
    <property type="entry name" value="Aminotran_5"/>
    <property type="match status" value="1"/>
</dbReference>
<gene>
    <name evidence="13" type="ORF">SAMN06265218_10426</name>
</gene>
<dbReference type="Gene3D" id="3.40.640.10">
    <property type="entry name" value="Type I PLP-dependent aspartate aminotransferase-like (Major domain)"/>
    <property type="match status" value="1"/>
</dbReference>
<evidence type="ECO:0000256" key="11">
    <source>
        <dbReference type="RuleBase" id="RU004504"/>
    </source>
</evidence>
<evidence type="ECO:0000259" key="12">
    <source>
        <dbReference type="Pfam" id="PF00266"/>
    </source>
</evidence>
<dbReference type="InterPro" id="IPR015421">
    <property type="entry name" value="PyrdxlP-dep_Trfase_major"/>
</dbReference>
<evidence type="ECO:0000256" key="3">
    <source>
        <dbReference type="ARBA" id="ARBA00006490"/>
    </source>
</evidence>
<dbReference type="InterPro" id="IPR015424">
    <property type="entry name" value="PyrdxlP-dep_Trfase"/>
</dbReference>
<keyword evidence="14" id="KW-1185">Reference proteome</keyword>
<keyword evidence="9" id="KW-0411">Iron-sulfur</keyword>
<proteinExistence type="inferred from homology"/>
<dbReference type="InterPro" id="IPR016454">
    <property type="entry name" value="Cysteine_dSase"/>
</dbReference>
<dbReference type="InterPro" id="IPR015422">
    <property type="entry name" value="PyrdxlP-dep_Trfase_small"/>
</dbReference>
<dbReference type="GO" id="GO:0051536">
    <property type="term" value="F:iron-sulfur cluster binding"/>
    <property type="evidence" value="ECO:0007669"/>
    <property type="project" value="UniProtKB-KW"/>
</dbReference>
<feature type="domain" description="Aminotransferase class V" evidence="12">
    <location>
        <begin position="10"/>
        <end position="375"/>
    </location>
</feature>
<comment type="catalytic activity">
    <reaction evidence="10">
        <text>(sulfur carrier)-H + L-cysteine = (sulfur carrier)-SH + L-alanine</text>
        <dbReference type="Rhea" id="RHEA:43892"/>
        <dbReference type="Rhea" id="RHEA-COMP:14737"/>
        <dbReference type="Rhea" id="RHEA-COMP:14739"/>
        <dbReference type="ChEBI" id="CHEBI:29917"/>
        <dbReference type="ChEBI" id="CHEBI:35235"/>
        <dbReference type="ChEBI" id="CHEBI:57972"/>
        <dbReference type="ChEBI" id="CHEBI:64428"/>
        <dbReference type="EC" id="2.8.1.7"/>
    </reaction>
</comment>
<keyword evidence="6" id="KW-0479">Metal-binding</keyword>
<dbReference type="FunFam" id="3.40.640.10:FF:000084">
    <property type="entry name" value="IscS-like cysteine desulfurase"/>
    <property type="match status" value="1"/>
</dbReference>
<evidence type="ECO:0000256" key="7">
    <source>
        <dbReference type="ARBA" id="ARBA00022898"/>
    </source>
</evidence>
<comment type="cofactor">
    <cofactor evidence="1 11">
        <name>pyridoxal 5'-phosphate</name>
        <dbReference type="ChEBI" id="CHEBI:597326"/>
    </cofactor>
</comment>
<dbReference type="GO" id="GO:0046872">
    <property type="term" value="F:metal ion binding"/>
    <property type="evidence" value="ECO:0007669"/>
    <property type="project" value="UniProtKB-KW"/>
</dbReference>
<protein>
    <recommendedName>
        <fullName evidence="4">cysteine desulfurase</fullName>
        <ecNumber evidence="4">2.8.1.7</ecNumber>
    </recommendedName>
</protein>
<dbReference type="NCBIfam" id="NF002806">
    <property type="entry name" value="PRK02948.1"/>
    <property type="match status" value="1"/>
</dbReference>
<dbReference type="PIRSF" id="PIRSF005572">
    <property type="entry name" value="NifS"/>
    <property type="match status" value="1"/>
</dbReference>
<reference evidence="13 14" key="1">
    <citation type="submission" date="2017-05" db="EMBL/GenBank/DDBJ databases">
        <authorList>
            <person name="Varghese N."/>
            <person name="Submissions S."/>
        </authorList>
    </citation>
    <scope>NUCLEOTIDE SEQUENCE [LARGE SCALE GENOMIC DNA]</scope>
    <source>
        <strain evidence="13 14">DSM 21194</strain>
    </source>
</reference>
<dbReference type="AlphaFoldDB" id="A0A521BTZ9"/>
<evidence type="ECO:0000256" key="4">
    <source>
        <dbReference type="ARBA" id="ARBA00012239"/>
    </source>
</evidence>
<dbReference type="PANTHER" id="PTHR11601">
    <property type="entry name" value="CYSTEINE DESULFURYLASE FAMILY MEMBER"/>
    <property type="match status" value="1"/>
</dbReference>